<feature type="transmembrane region" description="Helical" evidence="1">
    <location>
        <begin position="20"/>
        <end position="38"/>
    </location>
</feature>
<evidence type="ECO:0000313" key="3">
    <source>
        <dbReference type="Proteomes" id="UP000005239"/>
    </source>
</evidence>
<name>A0A8R1V3N9_PRIPA</name>
<keyword evidence="1" id="KW-0472">Membrane</keyword>
<feature type="transmembrane region" description="Helical" evidence="1">
    <location>
        <begin position="117"/>
        <end position="135"/>
    </location>
</feature>
<sequence length="249" mass="28806">MISSGVSECVRFMSQKGFRGVHETIEAMLGIVLIIFILKNPHLLTMYKKSLLIFFLFMLTHSAIFIYVHLDLSYFCMEPVWYREVAIRIEDFLSWTKQSLILLILSKEIVGPSSTRSVLLLLTIGIVVLKIAAYVHMDINSEIYRKILLLIWYGTDFTNLSLSAFLCWKDNKKLGHFPHLIAFYSLLIVLVSQLKSHAIRNGLYDLYDTVDKADNYADTETLAISFVILLIERKKHHRTMNEVELINII</sequence>
<dbReference type="AlphaFoldDB" id="A0A8R1V3N9"/>
<keyword evidence="3" id="KW-1185">Reference proteome</keyword>
<keyword evidence="1" id="KW-1133">Transmembrane helix</keyword>
<protein>
    <submittedName>
        <fullName evidence="2">Uncharacterized protein</fullName>
    </submittedName>
</protein>
<keyword evidence="1" id="KW-0812">Transmembrane</keyword>
<evidence type="ECO:0000256" key="1">
    <source>
        <dbReference type="SAM" id="Phobius"/>
    </source>
</evidence>
<reference evidence="2" key="2">
    <citation type="submission" date="2022-06" db="UniProtKB">
        <authorList>
            <consortium name="EnsemblMetazoa"/>
        </authorList>
    </citation>
    <scope>IDENTIFICATION</scope>
    <source>
        <strain evidence="2">PS312</strain>
    </source>
</reference>
<reference evidence="3" key="1">
    <citation type="journal article" date="2008" name="Nat. Genet.">
        <title>The Pristionchus pacificus genome provides a unique perspective on nematode lifestyle and parasitism.</title>
        <authorList>
            <person name="Dieterich C."/>
            <person name="Clifton S.W."/>
            <person name="Schuster L.N."/>
            <person name="Chinwalla A."/>
            <person name="Delehaunty K."/>
            <person name="Dinkelacker I."/>
            <person name="Fulton L."/>
            <person name="Fulton R."/>
            <person name="Godfrey J."/>
            <person name="Minx P."/>
            <person name="Mitreva M."/>
            <person name="Roeseler W."/>
            <person name="Tian H."/>
            <person name="Witte H."/>
            <person name="Yang S.P."/>
            <person name="Wilson R.K."/>
            <person name="Sommer R.J."/>
        </authorList>
    </citation>
    <scope>NUCLEOTIDE SEQUENCE [LARGE SCALE GENOMIC DNA]</scope>
    <source>
        <strain evidence="3">PS312</strain>
    </source>
</reference>
<accession>A0A8R1V3N9</accession>
<gene>
    <name evidence="2" type="primary">WBGene00305031</name>
</gene>
<feature type="transmembrane region" description="Helical" evidence="1">
    <location>
        <begin position="174"/>
        <end position="191"/>
    </location>
</feature>
<proteinExistence type="predicted"/>
<feature type="transmembrane region" description="Helical" evidence="1">
    <location>
        <begin position="50"/>
        <end position="70"/>
    </location>
</feature>
<feature type="transmembrane region" description="Helical" evidence="1">
    <location>
        <begin position="147"/>
        <end position="168"/>
    </location>
</feature>
<organism evidence="2 3">
    <name type="scientific">Pristionchus pacificus</name>
    <name type="common">Parasitic nematode worm</name>
    <dbReference type="NCBI Taxonomy" id="54126"/>
    <lineage>
        <taxon>Eukaryota</taxon>
        <taxon>Metazoa</taxon>
        <taxon>Ecdysozoa</taxon>
        <taxon>Nematoda</taxon>
        <taxon>Chromadorea</taxon>
        <taxon>Rhabditida</taxon>
        <taxon>Rhabditina</taxon>
        <taxon>Diplogasteromorpha</taxon>
        <taxon>Diplogasteroidea</taxon>
        <taxon>Neodiplogasteridae</taxon>
        <taxon>Pristionchus</taxon>
    </lineage>
</organism>
<evidence type="ECO:0000313" key="2">
    <source>
        <dbReference type="EnsemblMetazoa" id="PPA47168.1"/>
    </source>
</evidence>
<dbReference type="Proteomes" id="UP000005239">
    <property type="component" value="Unassembled WGS sequence"/>
</dbReference>
<dbReference type="EnsemblMetazoa" id="PPA47168.1">
    <property type="protein sequence ID" value="PPA47168.1"/>
    <property type="gene ID" value="WBGene00305031"/>
</dbReference>